<dbReference type="AlphaFoldDB" id="A0A1N7SWM9"/>
<accession>A0A1N7SWM9</accession>
<dbReference type="Proteomes" id="UP000195569">
    <property type="component" value="Unassembled WGS sequence"/>
</dbReference>
<evidence type="ECO:0000313" key="2">
    <source>
        <dbReference type="Proteomes" id="UP000195569"/>
    </source>
</evidence>
<evidence type="ECO:0000313" key="1">
    <source>
        <dbReference type="EMBL" id="SIT51893.1"/>
    </source>
</evidence>
<name>A0A1N7SWM9_9BURK</name>
<reference evidence="1" key="1">
    <citation type="submission" date="2016-12" db="EMBL/GenBank/DDBJ databases">
        <authorList>
            <person name="Moulin L."/>
        </authorList>
    </citation>
    <scope>NUCLEOTIDE SEQUENCE [LARGE SCALE GENOMIC DNA]</scope>
    <source>
        <strain evidence="1">STM 7183</strain>
    </source>
</reference>
<gene>
    <name evidence="1" type="ORF">BN2476_1510014</name>
</gene>
<proteinExistence type="predicted"/>
<dbReference type="EMBL" id="CYGY02000151">
    <property type="protein sequence ID" value="SIT51893.1"/>
    <property type="molecule type" value="Genomic_DNA"/>
</dbReference>
<sequence>MLNDPESGIVAPAAVIVEAVLGEGGVIPAPAS</sequence>
<protein>
    <submittedName>
        <fullName evidence="1">Uncharacterized protein</fullName>
    </submittedName>
</protein>
<organism evidence="1 2">
    <name type="scientific">Paraburkholderia piptadeniae</name>
    <dbReference type="NCBI Taxonomy" id="1701573"/>
    <lineage>
        <taxon>Bacteria</taxon>
        <taxon>Pseudomonadati</taxon>
        <taxon>Pseudomonadota</taxon>
        <taxon>Betaproteobacteria</taxon>
        <taxon>Burkholderiales</taxon>
        <taxon>Burkholderiaceae</taxon>
        <taxon>Paraburkholderia</taxon>
    </lineage>
</organism>
<comment type="caution">
    <text evidence="1">The sequence shown here is derived from an EMBL/GenBank/DDBJ whole genome shotgun (WGS) entry which is preliminary data.</text>
</comment>
<keyword evidence="2" id="KW-1185">Reference proteome</keyword>